<dbReference type="AlphaFoldDB" id="A0A7W7QKU8"/>
<comment type="subcellular location">
    <subcellularLocation>
        <location evidence="1">Secreted</location>
    </subcellularLocation>
</comment>
<keyword evidence="8" id="KW-1185">Reference proteome</keyword>
<proteinExistence type="predicted"/>
<feature type="compositionally biased region" description="Polar residues" evidence="4">
    <location>
        <begin position="389"/>
        <end position="407"/>
    </location>
</feature>
<dbReference type="Pfam" id="PF24517">
    <property type="entry name" value="CBM96"/>
    <property type="match status" value="1"/>
</dbReference>
<evidence type="ECO:0000313" key="8">
    <source>
        <dbReference type="Proteomes" id="UP000552644"/>
    </source>
</evidence>
<name>A0A7W7QKU8_9ACTN</name>
<evidence type="ECO:0000256" key="4">
    <source>
        <dbReference type="SAM" id="MobiDB-lite"/>
    </source>
</evidence>
<dbReference type="GO" id="GO:0005576">
    <property type="term" value="C:extracellular region"/>
    <property type="evidence" value="ECO:0007669"/>
    <property type="project" value="UniProtKB-SubCell"/>
</dbReference>
<sequence length="484" mass="51087">MRISFGGSLGRLALGVTTVAALTGGTAAQALAAPGGWQPPRAVTDDDGARDAAEQAAAEQAAKLGRAVPVPGLTDETSTTVANPDGSFTSTVTSGPSQVRRDSQWVPVDTDLVEDGGALRPRAARADVRISGGGDGPLATLTDDQGHVFSLKWPTPLPKPVVTENVATFTDAAGPAADLVVTALPTGFRHDVVLRRKPSGPLELRIPVQTTGVALSESPAGRLLLTDTEGADSGRVVASAAQPLMWDSRGHGKPRGKAVSVIDTRVETENGTTTLVLRPDQAFLSDPATVYPVTVDPTTTLPIEADTDVATAWDSHPGDVMIIAGTMLKEDQSGSDVMRSLLKFDTRFLNRRKVVSAGLGLWNVETNACGRRVGSGLTVERLTGPWNEHNLTWSNKPPATSAGATTNREGRGRTWTAPCRRGAGYLRWEVTSIARAWASGAPNHGVQLRGANEAEANNWRAFASSENRDKGVRQPTLTVTYRRH</sequence>
<dbReference type="Proteomes" id="UP000552644">
    <property type="component" value="Unassembled WGS sequence"/>
</dbReference>
<feature type="signal peptide" evidence="5">
    <location>
        <begin position="1"/>
        <end position="32"/>
    </location>
</feature>
<evidence type="ECO:0000313" key="7">
    <source>
        <dbReference type="EMBL" id="MBB4915414.1"/>
    </source>
</evidence>
<dbReference type="NCBIfam" id="NF033679">
    <property type="entry name" value="DNRLRE_dom"/>
    <property type="match status" value="1"/>
</dbReference>
<accession>A0A7W7QKU8</accession>
<feature type="domain" description="Carbohydrate-binding module family 96" evidence="6">
    <location>
        <begin position="332"/>
        <end position="480"/>
    </location>
</feature>
<feature type="chain" id="PRO_5030875427" description="Carbohydrate-binding module family 96 domain-containing protein" evidence="5">
    <location>
        <begin position="33"/>
        <end position="484"/>
    </location>
</feature>
<protein>
    <recommendedName>
        <fullName evidence="6">Carbohydrate-binding module family 96 domain-containing protein</fullName>
    </recommendedName>
</protein>
<keyword evidence="2" id="KW-0964">Secreted</keyword>
<evidence type="ECO:0000256" key="3">
    <source>
        <dbReference type="ARBA" id="ARBA00022729"/>
    </source>
</evidence>
<evidence type="ECO:0000256" key="5">
    <source>
        <dbReference type="SAM" id="SignalP"/>
    </source>
</evidence>
<evidence type="ECO:0000259" key="6">
    <source>
        <dbReference type="Pfam" id="PF24517"/>
    </source>
</evidence>
<dbReference type="InterPro" id="IPR055372">
    <property type="entry name" value="CBM96"/>
</dbReference>
<organism evidence="7 8">
    <name type="scientific">Streptosporangium saharense</name>
    <dbReference type="NCBI Taxonomy" id="1706840"/>
    <lineage>
        <taxon>Bacteria</taxon>
        <taxon>Bacillati</taxon>
        <taxon>Actinomycetota</taxon>
        <taxon>Actinomycetes</taxon>
        <taxon>Streptosporangiales</taxon>
        <taxon>Streptosporangiaceae</taxon>
        <taxon>Streptosporangium</taxon>
    </lineage>
</organism>
<keyword evidence="3 5" id="KW-0732">Signal</keyword>
<dbReference type="EMBL" id="JACHJP010000002">
    <property type="protein sequence ID" value="MBB4915414.1"/>
    <property type="molecule type" value="Genomic_DNA"/>
</dbReference>
<evidence type="ECO:0000256" key="1">
    <source>
        <dbReference type="ARBA" id="ARBA00004613"/>
    </source>
</evidence>
<dbReference type="RefSeq" id="WP_184714076.1">
    <property type="nucleotide sequence ID" value="NZ_JACHJP010000002.1"/>
</dbReference>
<comment type="caution">
    <text evidence="7">The sequence shown here is derived from an EMBL/GenBank/DDBJ whole genome shotgun (WGS) entry which is preliminary data.</text>
</comment>
<feature type="compositionally biased region" description="Polar residues" evidence="4">
    <location>
        <begin position="75"/>
        <end position="97"/>
    </location>
</feature>
<feature type="region of interest" description="Disordered" evidence="4">
    <location>
        <begin position="67"/>
        <end position="102"/>
    </location>
</feature>
<gene>
    <name evidence="7" type="ORF">FHS44_002499</name>
</gene>
<feature type="region of interest" description="Disordered" evidence="4">
    <location>
        <begin position="388"/>
        <end position="414"/>
    </location>
</feature>
<evidence type="ECO:0000256" key="2">
    <source>
        <dbReference type="ARBA" id="ARBA00022525"/>
    </source>
</evidence>
<reference evidence="7 8" key="1">
    <citation type="submission" date="2020-08" db="EMBL/GenBank/DDBJ databases">
        <title>Genomic Encyclopedia of Type Strains, Phase III (KMG-III): the genomes of soil and plant-associated and newly described type strains.</title>
        <authorList>
            <person name="Whitman W."/>
        </authorList>
    </citation>
    <scope>NUCLEOTIDE SEQUENCE [LARGE SCALE GENOMIC DNA]</scope>
    <source>
        <strain evidence="7 8">CECT 8840</strain>
    </source>
</reference>